<evidence type="ECO:0000313" key="2">
    <source>
        <dbReference type="Proteomes" id="UP000069030"/>
    </source>
</evidence>
<protein>
    <submittedName>
        <fullName evidence="1">Uncharacterized protein</fullName>
    </submittedName>
</protein>
<reference evidence="1 2" key="1">
    <citation type="journal article" date="2016" name="J. Zhejiang Univ. Sci. B">
        <title>Antibiotic resistance mechanisms of Myroides sp.</title>
        <authorList>
            <person name="Hu S."/>
            <person name="Yuan S."/>
            <person name="Qu H."/>
            <person name="Jiang T."/>
            <person name="Zhou Y."/>
            <person name="Wang M."/>
            <person name="Ming D."/>
        </authorList>
    </citation>
    <scope>NUCLEOTIDE SEQUENCE [LARGE SCALE GENOMIC DNA]</scope>
    <source>
        <strain evidence="1 2">PR63039</strain>
    </source>
</reference>
<dbReference type="GeneID" id="66974514"/>
<dbReference type="EMBL" id="CP013690">
    <property type="protein sequence ID" value="ALU25883.1"/>
    <property type="molecule type" value="Genomic_DNA"/>
</dbReference>
<name>A0A0U3F688_9FLAO</name>
<dbReference type="Proteomes" id="UP000069030">
    <property type="component" value="Chromosome"/>
</dbReference>
<accession>A0A0U3F688</accession>
<dbReference type="eggNOG" id="ENOG50312CZ">
    <property type="taxonomic scope" value="Bacteria"/>
</dbReference>
<sequence>MQAKKNISRILLVVAIMFTIVFQFMHSFEHIVSSVEYEKEHSTHAHFNESRGDLSDQLTFKEAHSQLDKCFVCDTILNPAITSDVLSVEFITYDVARSVQDIVSLSIIPLSQVFFSLRAPPVLA</sequence>
<proteinExistence type="predicted"/>
<evidence type="ECO:0000313" key="1">
    <source>
        <dbReference type="EMBL" id="ALU25883.1"/>
    </source>
</evidence>
<dbReference type="KEGG" id="mod:AS202_06880"/>
<organism evidence="1 2">
    <name type="scientific">Myroides odoratimimus</name>
    <dbReference type="NCBI Taxonomy" id="76832"/>
    <lineage>
        <taxon>Bacteria</taxon>
        <taxon>Pseudomonadati</taxon>
        <taxon>Bacteroidota</taxon>
        <taxon>Flavobacteriia</taxon>
        <taxon>Flavobacteriales</taxon>
        <taxon>Flavobacteriaceae</taxon>
        <taxon>Myroides</taxon>
    </lineage>
</organism>
<gene>
    <name evidence="1" type="ORF">AS202_06880</name>
</gene>
<dbReference type="RefSeq" id="WP_006257630.1">
    <property type="nucleotide sequence ID" value="NZ_BCMQ01000001.1"/>
</dbReference>
<dbReference type="AlphaFoldDB" id="A0A0U3F688"/>